<reference evidence="9 10" key="1">
    <citation type="submission" date="2024-04" db="EMBL/GenBank/DDBJ databases">
        <title>Novel species of the genus Ideonella isolated from streams.</title>
        <authorList>
            <person name="Lu H."/>
        </authorList>
    </citation>
    <scope>NUCLEOTIDE SEQUENCE [LARGE SCALE GENOMIC DNA]</scope>
    <source>
        <strain evidence="9 10">DXS22W</strain>
    </source>
</reference>
<dbReference type="InterPro" id="IPR007159">
    <property type="entry name" value="SpoVT-AbrB_dom"/>
</dbReference>
<comment type="similarity">
    <text evidence="7">Belongs to the MraZ family.</text>
</comment>
<comment type="subunit">
    <text evidence="7">Forms oligomers.</text>
</comment>
<feature type="domain" description="SpoVT-AbrB" evidence="8">
    <location>
        <begin position="9"/>
        <end position="55"/>
    </location>
</feature>
<comment type="caution">
    <text evidence="9">The sequence shown here is derived from an EMBL/GenBank/DDBJ whole genome shotgun (WGS) entry which is preliminary data.</text>
</comment>
<evidence type="ECO:0000256" key="2">
    <source>
        <dbReference type="ARBA" id="ARBA00022490"/>
    </source>
</evidence>
<dbReference type="PANTHER" id="PTHR34701">
    <property type="entry name" value="TRANSCRIPTIONAL REGULATOR MRAZ"/>
    <property type="match status" value="1"/>
</dbReference>
<evidence type="ECO:0000256" key="3">
    <source>
        <dbReference type="ARBA" id="ARBA00022737"/>
    </source>
</evidence>
<accession>A0ABU9CBX0</accession>
<dbReference type="InterPro" id="IPR035644">
    <property type="entry name" value="MraZ_C"/>
</dbReference>
<dbReference type="Gene3D" id="3.40.1550.20">
    <property type="entry name" value="Transcriptional regulator MraZ domain"/>
    <property type="match status" value="1"/>
</dbReference>
<evidence type="ECO:0000313" key="10">
    <source>
        <dbReference type="Proteomes" id="UP001365405"/>
    </source>
</evidence>
<dbReference type="PANTHER" id="PTHR34701:SF1">
    <property type="entry name" value="TRANSCRIPTIONAL REGULATOR MRAZ"/>
    <property type="match status" value="1"/>
</dbReference>
<dbReference type="InterPro" id="IPR020603">
    <property type="entry name" value="MraZ_dom"/>
</dbReference>
<evidence type="ECO:0000256" key="1">
    <source>
        <dbReference type="ARBA" id="ARBA00013860"/>
    </source>
</evidence>
<dbReference type="InterPro" id="IPR003444">
    <property type="entry name" value="MraZ"/>
</dbReference>
<keyword evidence="4 7" id="KW-0805">Transcription regulation</keyword>
<dbReference type="InterPro" id="IPR038619">
    <property type="entry name" value="MraZ_sf"/>
</dbReference>
<dbReference type="Pfam" id="PF02381">
    <property type="entry name" value="MraZ"/>
    <property type="match status" value="2"/>
</dbReference>
<organism evidence="9 10">
    <name type="scientific">Pseudaquabacterium inlustre</name>
    <dbReference type="NCBI Taxonomy" id="2984192"/>
    <lineage>
        <taxon>Bacteria</taxon>
        <taxon>Pseudomonadati</taxon>
        <taxon>Pseudomonadota</taxon>
        <taxon>Betaproteobacteria</taxon>
        <taxon>Burkholderiales</taxon>
        <taxon>Sphaerotilaceae</taxon>
        <taxon>Pseudaquabacterium</taxon>
    </lineage>
</organism>
<keyword evidence="5 7" id="KW-0238">DNA-binding</keyword>
<dbReference type="CDD" id="cd16321">
    <property type="entry name" value="MraZ_C"/>
    <property type="match status" value="1"/>
</dbReference>
<dbReference type="SUPFAM" id="SSF89447">
    <property type="entry name" value="AbrB/MazE/MraZ-like"/>
    <property type="match status" value="1"/>
</dbReference>
<gene>
    <name evidence="7" type="primary">mraZ</name>
    <name evidence="9" type="ORF">AACH10_03910</name>
</gene>
<evidence type="ECO:0000256" key="7">
    <source>
        <dbReference type="HAMAP-Rule" id="MF_01008"/>
    </source>
</evidence>
<evidence type="ECO:0000259" key="8">
    <source>
        <dbReference type="PROSITE" id="PS51740"/>
    </source>
</evidence>
<keyword evidence="10" id="KW-1185">Reference proteome</keyword>
<dbReference type="PROSITE" id="PS51740">
    <property type="entry name" value="SPOVT_ABRB"/>
    <property type="match status" value="2"/>
</dbReference>
<dbReference type="InterPro" id="IPR035642">
    <property type="entry name" value="MraZ_N"/>
</dbReference>
<dbReference type="HAMAP" id="MF_01008">
    <property type="entry name" value="MraZ"/>
    <property type="match status" value="1"/>
</dbReference>
<feature type="domain" description="SpoVT-AbrB" evidence="8">
    <location>
        <begin position="81"/>
        <end position="124"/>
    </location>
</feature>
<dbReference type="EMBL" id="JBBUTH010000001">
    <property type="protein sequence ID" value="MEK8049378.1"/>
    <property type="molecule type" value="Genomic_DNA"/>
</dbReference>
<dbReference type="InterPro" id="IPR037914">
    <property type="entry name" value="SpoVT-AbrB_sf"/>
</dbReference>
<protein>
    <recommendedName>
        <fullName evidence="1 7">Transcriptional regulator MraZ</fullName>
    </recommendedName>
</protein>
<proteinExistence type="inferred from homology"/>
<dbReference type="CDD" id="cd16320">
    <property type="entry name" value="MraZ_N"/>
    <property type="match status" value="1"/>
</dbReference>
<comment type="subcellular location">
    <subcellularLocation>
        <location evidence="7">Cytoplasm</location>
        <location evidence="7">Nucleoid</location>
    </subcellularLocation>
</comment>
<keyword evidence="2 7" id="KW-0963">Cytoplasm</keyword>
<evidence type="ECO:0000313" key="9">
    <source>
        <dbReference type="EMBL" id="MEK8049378.1"/>
    </source>
</evidence>
<dbReference type="Proteomes" id="UP001365405">
    <property type="component" value="Unassembled WGS sequence"/>
</dbReference>
<dbReference type="RefSeq" id="WP_341409046.1">
    <property type="nucleotide sequence ID" value="NZ_JBBUTH010000001.1"/>
</dbReference>
<keyword evidence="3" id="KW-0677">Repeat</keyword>
<evidence type="ECO:0000256" key="6">
    <source>
        <dbReference type="ARBA" id="ARBA00023163"/>
    </source>
</evidence>
<evidence type="ECO:0000256" key="4">
    <source>
        <dbReference type="ARBA" id="ARBA00023015"/>
    </source>
</evidence>
<keyword evidence="6 7" id="KW-0804">Transcription</keyword>
<name>A0ABU9CBX0_9BURK</name>
<sequence>MAGLVFQGTSAMSLDAKGRITVPARHRDALSALCGNQLTLCRHPVGCLMMFPRPAWEAFRDKLLTLPMNADGWRRVFLGSAVDVDIDSAARVLVSPELRAVAGLDKDVLLMGNGRHLELWDPARYAAHEAETLATAMPAAIQDFVL</sequence>
<evidence type="ECO:0000256" key="5">
    <source>
        <dbReference type="ARBA" id="ARBA00023125"/>
    </source>
</evidence>